<feature type="non-terminal residue" evidence="1">
    <location>
        <position position="1"/>
    </location>
</feature>
<organism evidence="1 2">
    <name type="scientific">Collybia nuda</name>
    <dbReference type="NCBI Taxonomy" id="64659"/>
    <lineage>
        <taxon>Eukaryota</taxon>
        <taxon>Fungi</taxon>
        <taxon>Dikarya</taxon>
        <taxon>Basidiomycota</taxon>
        <taxon>Agaricomycotina</taxon>
        <taxon>Agaricomycetes</taxon>
        <taxon>Agaricomycetidae</taxon>
        <taxon>Agaricales</taxon>
        <taxon>Tricholomatineae</taxon>
        <taxon>Clitocybaceae</taxon>
        <taxon>Collybia</taxon>
    </lineage>
</organism>
<accession>A0A9P6CBZ4</accession>
<name>A0A9P6CBZ4_9AGAR</name>
<proteinExistence type="predicted"/>
<keyword evidence="2" id="KW-1185">Reference proteome</keyword>
<protein>
    <submittedName>
        <fullName evidence="1">Uncharacterized protein</fullName>
    </submittedName>
</protein>
<evidence type="ECO:0000313" key="2">
    <source>
        <dbReference type="Proteomes" id="UP000807353"/>
    </source>
</evidence>
<dbReference type="AlphaFoldDB" id="A0A9P6CBZ4"/>
<comment type="caution">
    <text evidence="1">The sequence shown here is derived from an EMBL/GenBank/DDBJ whole genome shotgun (WGS) entry which is preliminary data.</text>
</comment>
<dbReference type="Proteomes" id="UP000807353">
    <property type="component" value="Unassembled WGS sequence"/>
</dbReference>
<sequence>IRGSSSLVSNTLLAKMYQPRIKESFMRRYEPRKLNLPFEIQTNCLCTGITCSICDTFRLLLTTWP</sequence>
<dbReference type="EMBL" id="MU150628">
    <property type="protein sequence ID" value="KAF9455528.1"/>
    <property type="molecule type" value="Genomic_DNA"/>
</dbReference>
<gene>
    <name evidence="1" type="ORF">BDZ94DRAFT_1277966</name>
</gene>
<evidence type="ECO:0000313" key="1">
    <source>
        <dbReference type="EMBL" id="KAF9455528.1"/>
    </source>
</evidence>
<reference evidence="1" key="1">
    <citation type="submission" date="2020-11" db="EMBL/GenBank/DDBJ databases">
        <authorList>
            <consortium name="DOE Joint Genome Institute"/>
            <person name="Ahrendt S."/>
            <person name="Riley R."/>
            <person name="Andreopoulos W."/>
            <person name="Labutti K."/>
            <person name="Pangilinan J."/>
            <person name="Ruiz-Duenas F.J."/>
            <person name="Barrasa J.M."/>
            <person name="Sanchez-Garcia M."/>
            <person name="Camarero S."/>
            <person name="Miyauchi S."/>
            <person name="Serrano A."/>
            <person name="Linde D."/>
            <person name="Babiker R."/>
            <person name="Drula E."/>
            <person name="Ayuso-Fernandez I."/>
            <person name="Pacheco R."/>
            <person name="Padilla G."/>
            <person name="Ferreira P."/>
            <person name="Barriuso J."/>
            <person name="Kellner H."/>
            <person name="Castanera R."/>
            <person name="Alfaro M."/>
            <person name="Ramirez L."/>
            <person name="Pisabarro A.G."/>
            <person name="Kuo A."/>
            <person name="Tritt A."/>
            <person name="Lipzen A."/>
            <person name="He G."/>
            <person name="Yan M."/>
            <person name="Ng V."/>
            <person name="Cullen D."/>
            <person name="Martin F."/>
            <person name="Rosso M.-N."/>
            <person name="Henrissat B."/>
            <person name="Hibbett D."/>
            <person name="Martinez A.T."/>
            <person name="Grigoriev I.V."/>
        </authorList>
    </citation>
    <scope>NUCLEOTIDE SEQUENCE</scope>
    <source>
        <strain evidence="1">CBS 247.69</strain>
    </source>
</reference>